<dbReference type="InterPro" id="IPR021137">
    <property type="entry name" value="Ribosomal_bL35-like"/>
</dbReference>
<evidence type="ECO:0000256" key="1">
    <source>
        <dbReference type="ARBA" id="ARBA00006598"/>
    </source>
</evidence>
<dbReference type="EMBL" id="JAENIO010000021">
    <property type="protein sequence ID" value="MBK1834299.1"/>
    <property type="molecule type" value="Genomic_DNA"/>
</dbReference>
<evidence type="ECO:0000256" key="5">
    <source>
        <dbReference type="HAMAP-Rule" id="MF_00514"/>
    </source>
</evidence>
<dbReference type="NCBIfam" id="TIGR00001">
    <property type="entry name" value="rpmI_bact"/>
    <property type="match status" value="1"/>
</dbReference>
<accession>A0A934RMU5</accession>
<dbReference type="Proteomes" id="UP000604083">
    <property type="component" value="Unassembled WGS sequence"/>
</dbReference>
<evidence type="ECO:0000313" key="9">
    <source>
        <dbReference type="Proteomes" id="UP000604083"/>
    </source>
</evidence>
<keyword evidence="9" id="KW-1185">Reference proteome</keyword>
<dbReference type="Pfam" id="PF01632">
    <property type="entry name" value="Ribosomal_L35p"/>
    <property type="match status" value="1"/>
</dbReference>
<dbReference type="InterPro" id="IPR037229">
    <property type="entry name" value="Ribosomal_bL35_sf"/>
</dbReference>
<evidence type="ECO:0000256" key="7">
    <source>
        <dbReference type="SAM" id="MobiDB-lite"/>
    </source>
</evidence>
<evidence type="ECO:0000256" key="2">
    <source>
        <dbReference type="ARBA" id="ARBA00022980"/>
    </source>
</evidence>
<dbReference type="PROSITE" id="PS00936">
    <property type="entry name" value="RIBOSOMAL_L35"/>
    <property type="match status" value="1"/>
</dbReference>
<evidence type="ECO:0000256" key="3">
    <source>
        <dbReference type="ARBA" id="ARBA00023274"/>
    </source>
</evidence>
<feature type="region of interest" description="Disordered" evidence="7">
    <location>
        <begin position="26"/>
        <end position="49"/>
    </location>
</feature>
<dbReference type="AlphaFoldDB" id="A0A934RMU5"/>
<organism evidence="8 9">
    <name type="scientific">Roseibacillus ishigakijimensis</name>
    <dbReference type="NCBI Taxonomy" id="454146"/>
    <lineage>
        <taxon>Bacteria</taxon>
        <taxon>Pseudomonadati</taxon>
        <taxon>Verrucomicrobiota</taxon>
        <taxon>Verrucomicrobiia</taxon>
        <taxon>Verrucomicrobiales</taxon>
        <taxon>Verrucomicrobiaceae</taxon>
        <taxon>Roseibacillus</taxon>
    </lineage>
</organism>
<dbReference type="PANTHER" id="PTHR33343:SF1">
    <property type="entry name" value="LARGE RIBOSOMAL SUBUNIT PROTEIN BL35M"/>
    <property type="match status" value="1"/>
</dbReference>
<keyword evidence="3 5" id="KW-0687">Ribonucleoprotein</keyword>
<dbReference type="FunFam" id="4.10.410.60:FF:000001">
    <property type="entry name" value="50S ribosomal protein L35"/>
    <property type="match status" value="1"/>
</dbReference>
<evidence type="ECO:0000313" key="8">
    <source>
        <dbReference type="EMBL" id="MBK1834299.1"/>
    </source>
</evidence>
<proteinExistence type="inferred from homology"/>
<comment type="similarity">
    <text evidence="1 5 6">Belongs to the bacterial ribosomal protein bL35 family.</text>
</comment>
<sequence>MARTSGKAKTRKAVAKRFKVTGTGKILRRKQGKRHILTKKSRKRKRSLGKAVLADETNVKAIRENMPFG</sequence>
<dbReference type="GO" id="GO:0003735">
    <property type="term" value="F:structural constituent of ribosome"/>
    <property type="evidence" value="ECO:0007669"/>
    <property type="project" value="InterPro"/>
</dbReference>
<dbReference type="SUPFAM" id="SSF143034">
    <property type="entry name" value="L35p-like"/>
    <property type="match status" value="1"/>
</dbReference>
<reference evidence="8" key="1">
    <citation type="submission" date="2021-01" db="EMBL/GenBank/DDBJ databases">
        <title>Modified the classification status of verrucomicrobia.</title>
        <authorList>
            <person name="Feng X."/>
        </authorList>
    </citation>
    <scope>NUCLEOTIDE SEQUENCE</scope>
    <source>
        <strain evidence="8">KCTC 12986</strain>
    </source>
</reference>
<dbReference type="GO" id="GO:0015934">
    <property type="term" value="C:large ribosomal subunit"/>
    <property type="evidence" value="ECO:0007669"/>
    <property type="project" value="TreeGrafter"/>
</dbReference>
<dbReference type="HAMAP" id="MF_00514">
    <property type="entry name" value="Ribosomal_bL35"/>
    <property type="match status" value="1"/>
</dbReference>
<dbReference type="PRINTS" id="PR00064">
    <property type="entry name" value="RIBOSOMALL35"/>
</dbReference>
<dbReference type="GO" id="GO:0006412">
    <property type="term" value="P:translation"/>
    <property type="evidence" value="ECO:0007669"/>
    <property type="project" value="UniProtKB-UniRule"/>
</dbReference>
<protein>
    <recommendedName>
        <fullName evidence="4 5">Large ribosomal subunit protein bL35</fullName>
    </recommendedName>
</protein>
<dbReference type="PANTHER" id="PTHR33343">
    <property type="entry name" value="54S RIBOSOMAL PROTEIN BL35M"/>
    <property type="match status" value="1"/>
</dbReference>
<feature type="compositionally biased region" description="Basic residues" evidence="7">
    <location>
        <begin position="26"/>
        <end position="48"/>
    </location>
</feature>
<comment type="caution">
    <text evidence="8">The sequence shown here is derived from an EMBL/GenBank/DDBJ whole genome shotgun (WGS) entry which is preliminary data.</text>
</comment>
<dbReference type="Gene3D" id="4.10.410.60">
    <property type="match status" value="1"/>
</dbReference>
<dbReference type="RefSeq" id="WP_200391735.1">
    <property type="nucleotide sequence ID" value="NZ_JAENIO010000021.1"/>
</dbReference>
<evidence type="ECO:0000256" key="6">
    <source>
        <dbReference type="RuleBase" id="RU000568"/>
    </source>
</evidence>
<dbReference type="InterPro" id="IPR001706">
    <property type="entry name" value="Ribosomal_bL35"/>
</dbReference>
<gene>
    <name evidence="5 8" type="primary">rpmI</name>
    <name evidence="8" type="ORF">JIN78_09535</name>
</gene>
<dbReference type="InterPro" id="IPR018265">
    <property type="entry name" value="Ribosomal_bL35_CS"/>
</dbReference>
<name>A0A934RMU5_9BACT</name>
<keyword evidence="2 5" id="KW-0689">Ribosomal protein</keyword>
<evidence type="ECO:0000256" key="4">
    <source>
        <dbReference type="ARBA" id="ARBA00071664"/>
    </source>
</evidence>